<proteinExistence type="predicted"/>
<feature type="compositionally biased region" description="Basic and acidic residues" evidence="1">
    <location>
        <begin position="215"/>
        <end position="224"/>
    </location>
</feature>
<organism evidence="2 3">
    <name type="scientific">Leishmania enriettii</name>
    <dbReference type="NCBI Taxonomy" id="5663"/>
    <lineage>
        <taxon>Eukaryota</taxon>
        <taxon>Discoba</taxon>
        <taxon>Euglenozoa</taxon>
        <taxon>Kinetoplastea</taxon>
        <taxon>Metakinetoplastina</taxon>
        <taxon>Trypanosomatida</taxon>
        <taxon>Trypanosomatidae</taxon>
        <taxon>Leishmaniinae</taxon>
        <taxon>Leishmania</taxon>
    </lineage>
</organism>
<feature type="compositionally biased region" description="Low complexity" evidence="1">
    <location>
        <begin position="225"/>
        <end position="247"/>
    </location>
</feature>
<feature type="compositionally biased region" description="Basic and acidic residues" evidence="1">
    <location>
        <begin position="399"/>
        <end position="412"/>
    </location>
</feature>
<feature type="compositionally biased region" description="Basic residues" evidence="1">
    <location>
        <begin position="168"/>
        <end position="178"/>
    </location>
</feature>
<feature type="compositionally biased region" description="Low complexity" evidence="1">
    <location>
        <begin position="187"/>
        <end position="200"/>
    </location>
</feature>
<feature type="compositionally biased region" description="Basic and acidic residues" evidence="1">
    <location>
        <begin position="300"/>
        <end position="347"/>
    </location>
</feature>
<gene>
    <name evidence="2" type="ORF">CUR178_05294</name>
</gene>
<evidence type="ECO:0000313" key="2">
    <source>
        <dbReference type="EMBL" id="KAG5477589.1"/>
    </source>
</evidence>
<feature type="compositionally biased region" description="Low complexity" evidence="1">
    <location>
        <begin position="608"/>
        <end position="634"/>
    </location>
</feature>
<feature type="region of interest" description="Disordered" evidence="1">
    <location>
        <begin position="1"/>
        <end position="32"/>
    </location>
</feature>
<evidence type="ECO:0000256" key="1">
    <source>
        <dbReference type="SAM" id="MobiDB-lite"/>
    </source>
</evidence>
<feature type="compositionally biased region" description="Acidic residues" evidence="1">
    <location>
        <begin position="438"/>
        <end position="451"/>
    </location>
</feature>
<dbReference type="RefSeq" id="XP_067692529.1">
    <property type="nucleotide sequence ID" value="XM_067836987.1"/>
</dbReference>
<dbReference type="Proteomes" id="UP000674179">
    <property type="component" value="Chromosome 25"/>
</dbReference>
<keyword evidence="3" id="KW-1185">Reference proteome</keyword>
<protein>
    <recommendedName>
        <fullName evidence="4">Starmaker</fullName>
    </recommendedName>
</protein>
<feature type="compositionally biased region" description="Low complexity" evidence="1">
    <location>
        <begin position="277"/>
        <end position="299"/>
    </location>
</feature>
<accession>A0A836KIZ0</accession>
<feature type="compositionally biased region" description="Low complexity" evidence="1">
    <location>
        <begin position="560"/>
        <end position="576"/>
    </location>
</feature>
<evidence type="ECO:0008006" key="4">
    <source>
        <dbReference type="Google" id="ProtNLM"/>
    </source>
</evidence>
<evidence type="ECO:0000313" key="3">
    <source>
        <dbReference type="Proteomes" id="UP000674179"/>
    </source>
</evidence>
<dbReference type="EMBL" id="JAFHKP010000025">
    <property type="protein sequence ID" value="KAG5477589.1"/>
    <property type="molecule type" value="Genomic_DNA"/>
</dbReference>
<feature type="compositionally biased region" description="Acidic residues" evidence="1">
    <location>
        <begin position="459"/>
        <end position="469"/>
    </location>
</feature>
<dbReference type="AlphaFoldDB" id="A0A836KIZ0"/>
<feature type="compositionally biased region" description="Basic and acidic residues" evidence="1">
    <location>
        <begin position="376"/>
        <end position="388"/>
    </location>
</feature>
<feature type="compositionally biased region" description="Acidic residues" evidence="1">
    <location>
        <begin position="521"/>
        <end position="534"/>
    </location>
</feature>
<dbReference type="KEGG" id="lenr:94172497"/>
<comment type="caution">
    <text evidence="2">The sequence shown here is derived from an EMBL/GenBank/DDBJ whole genome shotgun (WGS) entry which is preliminary data.</text>
</comment>
<feature type="region of interest" description="Disordered" evidence="1">
    <location>
        <begin position="135"/>
        <end position="675"/>
    </location>
</feature>
<reference evidence="2 3" key="1">
    <citation type="submission" date="2021-02" db="EMBL/GenBank/DDBJ databases">
        <title>Leishmania (Mundinia) enrietti genome sequencing and assembly.</title>
        <authorList>
            <person name="Almutairi H."/>
            <person name="Gatherer D."/>
        </authorList>
    </citation>
    <scope>NUCLEOTIDE SEQUENCE [LARGE SCALE GENOMIC DNA]</scope>
    <source>
        <strain evidence="2">CUR178</strain>
    </source>
</reference>
<dbReference type="OrthoDB" id="267831at2759"/>
<name>A0A836KIZ0_LEIEN</name>
<feature type="compositionally biased region" description="Basic and acidic residues" evidence="1">
    <location>
        <begin position="593"/>
        <end position="607"/>
    </location>
</feature>
<dbReference type="GeneID" id="94172497"/>
<feature type="compositionally biased region" description="Polar residues" evidence="1">
    <location>
        <begin position="425"/>
        <end position="435"/>
    </location>
</feature>
<feature type="compositionally biased region" description="Low complexity" evidence="1">
    <location>
        <begin position="352"/>
        <end position="371"/>
    </location>
</feature>
<sequence length="675" mass="72356">MSKALPPIQDHRPASVERGYSSRSTARGAGCEEHQRLYISSARVRSPSTGATADSRLNGLATLPHLPHVEFSLGPLQDRFIPPYNDLEDPHLVPYWARKEMLIHEHADQRRRQRRQQEIEEHRKAAARRRFLQRRQQERDELASRKGELTRQREEEERQAMVHSAPKNSRRVPRKPSSGRKGGAAAGGRSHQQAAAAASHRYYESTSEVNAAEMGEGRSADHEYVTSSSSVVTSRSASSDSDAVSSSAHSEEMAFPNEVGSPEQVEEKADAVKKVASRSPSSRSSSSSSSTSSSDYQSSQHDRASEMAREQAKAEARAEAEADARACMRQERQDSGADDASKDELSASHRQSSAATSPSSSKSSESSAAAAYILPRKADGEAEAHPEVEAVQPLMAAGEEFKSEAYNDEFEKSSACSDAAIDEASTPTAPPQQQLDHPEEEEKPAEADETNEASKQDPYEEDGFDDDEVSSPKKASRDASVAGVSPTLKLEDEDQLEAYPKDTPQNTAALATADDSRPAEQTEDEYSEDGFSEEDAPKAVGDAANDAYGMNKLEGELSSKKTSATSSVAPSPVAASKNGDTSKEEVEDELDEELPKKPVDGERKRDGSVMSSAIASSPVAPSAPSSPSSSMSNSEVDAGATSAAAPRKGSAPGMDAGVLSSGGNDTYADDFDEEA</sequence>
<feature type="compositionally biased region" description="Basic and acidic residues" evidence="1">
    <location>
        <begin position="135"/>
        <end position="160"/>
    </location>
</feature>